<dbReference type="RefSeq" id="XP_007761132.1">
    <property type="nucleotide sequence ID" value="XM_007762942.1"/>
</dbReference>
<dbReference type="HOGENOM" id="CLU_532088_0_0_1"/>
<dbReference type="Proteomes" id="UP000019473">
    <property type="component" value="Unassembled WGS sequence"/>
</dbReference>
<dbReference type="EMBL" id="AMGW01000006">
    <property type="protein sequence ID" value="EXJ56022.1"/>
    <property type="molecule type" value="Genomic_DNA"/>
</dbReference>
<feature type="region of interest" description="Disordered" evidence="1">
    <location>
        <begin position="375"/>
        <end position="424"/>
    </location>
</feature>
<protein>
    <recommendedName>
        <fullName evidence="4">Heterokaryon incompatibility domain-containing protein</fullName>
    </recommendedName>
</protein>
<reference evidence="2 3" key="1">
    <citation type="submission" date="2013-03" db="EMBL/GenBank/DDBJ databases">
        <title>The Genome Sequence of Cladophialophora yegresii CBS 114405.</title>
        <authorList>
            <consortium name="The Broad Institute Genomics Platform"/>
            <person name="Cuomo C."/>
            <person name="de Hoog S."/>
            <person name="Gorbushina A."/>
            <person name="Walker B."/>
            <person name="Young S.K."/>
            <person name="Zeng Q."/>
            <person name="Gargeya S."/>
            <person name="Fitzgerald M."/>
            <person name="Haas B."/>
            <person name="Abouelleil A."/>
            <person name="Allen A.W."/>
            <person name="Alvarado L."/>
            <person name="Arachchi H.M."/>
            <person name="Berlin A.M."/>
            <person name="Chapman S.B."/>
            <person name="Gainer-Dewar J."/>
            <person name="Goldberg J."/>
            <person name="Griggs A."/>
            <person name="Gujja S."/>
            <person name="Hansen M."/>
            <person name="Howarth C."/>
            <person name="Imamovic A."/>
            <person name="Ireland A."/>
            <person name="Larimer J."/>
            <person name="McCowan C."/>
            <person name="Murphy C."/>
            <person name="Pearson M."/>
            <person name="Poon T.W."/>
            <person name="Priest M."/>
            <person name="Roberts A."/>
            <person name="Saif S."/>
            <person name="Shea T."/>
            <person name="Sisk P."/>
            <person name="Sykes S."/>
            <person name="Wortman J."/>
            <person name="Nusbaum C."/>
            <person name="Birren B."/>
        </authorList>
    </citation>
    <scope>NUCLEOTIDE SEQUENCE [LARGE SCALE GENOMIC DNA]</scope>
    <source>
        <strain evidence="2 3">CBS 114405</strain>
    </source>
</reference>
<accession>W9VK04</accession>
<evidence type="ECO:0008006" key="4">
    <source>
        <dbReference type="Google" id="ProtNLM"/>
    </source>
</evidence>
<evidence type="ECO:0000313" key="3">
    <source>
        <dbReference type="Proteomes" id="UP000019473"/>
    </source>
</evidence>
<dbReference type="OrthoDB" id="5428508at2759"/>
<keyword evidence="3" id="KW-1185">Reference proteome</keyword>
<comment type="caution">
    <text evidence="2">The sequence shown here is derived from an EMBL/GenBank/DDBJ whole genome shotgun (WGS) entry which is preliminary data.</text>
</comment>
<evidence type="ECO:0000313" key="2">
    <source>
        <dbReference type="EMBL" id="EXJ56022.1"/>
    </source>
</evidence>
<organism evidence="2 3">
    <name type="scientific">Cladophialophora yegresii CBS 114405</name>
    <dbReference type="NCBI Taxonomy" id="1182544"/>
    <lineage>
        <taxon>Eukaryota</taxon>
        <taxon>Fungi</taxon>
        <taxon>Dikarya</taxon>
        <taxon>Ascomycota</taxon>
        <taxon>Pezizomycotina</taxon>
        <taxon>Eurotiomycetes</taxon>
        <taxon>Chaetothyriomycetidae</taxon>
        <taxon>Chaetothyriales</taxon>
        <taxon>Herpotrichiellaceae</taxon>
        <taxon>Cladophialophora</taxon>
    </lineage>
</organism>
<gene>
    <name evidence="2" type="ORF">A1O7_08953</name>
</gene>
<proteinExistence type="predicted"/>
<dbReference type="AlphaFoldDB" id="W9VK04"/>
<name>W9VK04_9EURO</name>
<dbReference type="GeneID" id="19183517"/>
<sequence>MNDYSRLSHQRYKDQLGLSDSDALDRVKEDHASFVDAFGRQDEFFERTDMQVAAFLLGATLVTADKHMAWYPWASLTDEITSVMDLKLSASQPKDYVLSLFADWDFYDPPSGFQDLPTNMLLKDFLRQLRKVEPVLIPTRCPAGLFGISDETWGFDASDITLFRPIEDVRHIYGMFQWYDAVASSTPGRLPLRLSRSRWQSCASKARSLASWLAHHDKVTGFVWFCNALLASQRACTNRLAELGQSVPSTAKLQAMLSSDDPLEQVQGCRGCLVLVANHISSSTDDAKAVDVFLDVAPRERLSGLAQNCLHRIVERASAAGSPLGPLMLHCYSMPLHGLEDAVFEVICEMLFLDAKLCWERGVRVILGEWHPLEDQGDSPDPRWAPGLATSENKTVSNDDPAGGHEDSDDARDGPAQQSSTEAGSKTCIGLVHWETFCQARAQQKDTMTIALGSRPDIPFYEAFRSSSPGCLDTPPEYKVFGVWVPLDHERFGVADIGAIVVDEDKANAFVV</sequence>
<dbReference type="VEuPathDB" id="FungiDB:A1O7_08953"/>
<evidence type="ECO:0000256" key="1">
    <source>
        <dbReference type="SAM" id="MobiDB-lite"/>
    </source>
</evidence>